<sequence length="209" mass="24547">MALEQTVKDLQAQNAQFQEMILNLSKGQEELKALFLKKKKDRKLDQEEGIDSEDKNADPFSQEDEDEDYENEQHSPKDDKYKLLEERMLAMEGQKVPGLDFESLGLVSDVVIPRKFKIPTFTKYDGASCPQMHLRAYVRKIQPYTTDRKLWIHFFQESLSGTQLEWYYHLESSNIHTWTDLATTFYKHYQYNSEISAYSATVAEYDYGL</sequence>
<evidence type="ECO:0000313" key="3">
    <source>
        <dbReference type="Proteomes" id="UP001058974"/>
    </source>
</evidence>
<dbReference type="PANTHER" id="PTHR33223:SF8">
    <property type="entry name" value="OS04G0172440 PROTEIN"/>
    <property type="match status" value="1"/>
</dbReference>
<dbReference type="Gramene" id="Psat01G0286700-T1">
    <property type="protein sequence ID" value="KAI5444394.1"/>
    <property type="gene ID" value="KIW84_012867"/>
</dbReference>
<organism evidence="2 3">
    <name type="scientific">Pisum sativum</name>
    <name type="common">Garden pea</name>
    <name type="synonym">Lathyrus oleraceus</name>
    <dbReference type="NCBI Taxonomy" id="3888"/>
    <lineage>
        <taxon>Eukaryota</taxon>
        <taxon>Viridiplantae</taxon>
        <taxon>Streptophyta</taxon>
        <taxon>Embryophyta</taxon>
        <taxon>Tracheophyta</taxon>
        <taxon>Spermatophyta</taxon>
        <taxon>Magnoliopsida</taxon>
        <taxon>eudicotyledons</taxon>
        <taxon>Gunneridae</taxon>
        <taxon>Pentapetalae</taxon>
        <taxon>rosids</taxon>
        <taxon>fabids</taxon>
        <taxon>Fabales</taxon>
        <taxon>Fabaceae</taxon>
        <taxon>Papilionoideae</taxon>
        <taxon>50 kb inversion clade</taxon>
        <taxon>NPAAA clade</taxon>
        <taxon>Hologalegina</taxon>
        <taxon>IRL clade</taxon>
        <taxon>Fabeae</taxon>
        <taxon>Lathyrus</taxon>
    </lineage>
</organism>
<dbReference type="AlphaFoldDB" id="A0A9D5GXC6"/>
<gene>
    <name evidence="2" type="ORF">KIW84_012867</name>
</gene>
<feature type="compositionally biased region" description="Basic and acidic residues" evidence="1">
    <location>
        <begin position="42"/>
        <end position="57"/>
    </location>
</feature>
<keyword evidence="3" id="KW-1185">Reference proteome</keyword>
<dbReference type="Proteomes" id="UP001058974">
    <property type="component" value="Chromosome 1"/>
</dbReference>
<dbReference type="EMBL" id="JAMSHJ010000001">
    <property type="protein sequence ID" value="KAI5444394.1"/>
    <property type="molecule type" value="Genomic_DNA"/>
</dbReference>
<feature type="region of interest" description="Disordered" evidence="1">
    <location>
        <begin position="40"/>
        <end position="78"/>
    </location>
</feature>
<protein>
    <recommendedName>
        <fullName evidence="4">Retrotransposon gag protein</fullName>
    </recommendedName>
</protein>
<dbReference type="PANTHER" id="PTHR33223">
    <property type="entry name" value="CCHC-TYPE DOMAIN-CONTAINING PROTEIN"/>
    <property type="match status" value="1"/>
</dbReference>
<accession>A0A9D5GXC6</accession>
<feature type="compositionally biased region" description="Acidic residues" evidence="1">
    <location>
        <begin position="61"/>
        <end position="70"/>
    </location>
</feature>
<evidence type="ECO:0008006" key="4">
    <source>
        <dbReference type="Google" id="ProtNLM"/>
    </source>
</evidence>
<comment type="caution">
    <text evidence="2">The sequence shown here is derived from an EMBL/GenBank/DDBJ whole genome shotgun (WGS) entry which is preliminary data.</text>
</comment>
<evidence type="ECO:0000313" key="2">
    <source>
        <dbReference type="EMBL" id="KAI5444394.1"/>
    </source>
</evidence>
<evidence type="ECO:0000256" key="1">
    <source>
        <dbReference type="SAM" id="MobiDB-lite"/>
    </source>
</evidence>
<reference evidence="2 3" key="1">
    <citation type="journal article" date="2022" name="Nat. Genet.">
        <title>Improved pea reference genome and pan-genome highlight genomic features and evolutionary characteristics.</title>
        <authorList>
            <person name="Yang T."/>
            <person name="Liu R."/>
            <person name="Luo Y."/>
            <person name="Hu S."/>
            <person name="Wang D."/>
            <person name="Wang C."/>
            <person name="Pandey M.K."/>
            <person name="Ge S."/>
            <person name="Xu Q."/>
            <person name="Li N."/>
            <person name="Li G."/>
            <person name="Huang Y."/>
            <person name="Saxena R.K."/>
            <person name="Ji Y."/>
            <person name="Li M."/>
            <person name="Yan X."/>
            <person name="He Y."/>
            <person name="Liu Y."/>
            <person name="Wang X."/>
            <person name="Xiang C."/>
            <person name="Varshney R.K."/>
            <person name="Ding H."/>
            <person name="Gao S."/>
            <person name="Zong X."/>
        </authorList>
    </citation>
    <scope>NUCLEOTIDE SEQUENCE [LARGE SCALE GENOMIC DNA]</scope>
    <source>
        <strain evidence="2 3">cv. Zhongwan 6</strain>
    </source>
</reference>
<name>A0A9D5GXC6_PEA</name>
<proteinExistence type="predicted"/>